<evidence type="ECO:0000259" key="3">
    <source>
        <dbReference type="PROSITE" id="PS50887"/>
    </source>
</evidence>
<dbReference type="PANTHER" id="PTHR33121">
    <property type="entry name" value="CYCLIC DI-GMP PHOSPHODIESTERASE PDEF"/>
    <property type="match status" value="1"/>
</dbReference>
<feature type="transmembrane region" description="Helical" evidence="1">
    <location>
        <begin position="391"/>
        <end position="413"/>
    </location>
</feature>
<feature type="transmembrane region" description="Helical" evidence="1">
    <location>
        <begin position="12"/>
        <end position="30"/>
    </location>
</feature>
<evidence type="ECO:0000313" key="4">
    <source>
        <dbReference type="EMBL" id="ATC86312.1"/>
    </source>
</evidence>
<keyword evidence="1" id="KW-0472">Membrane</keyword>
<dbReference type="OrthoDB" id="6231285at2"/>
<feature type="transmembrane region" description="Helical" evidence="1">
    <location>
        <begin position="76"/>
        <end position="96"/>
    </location>
</feature>
<proteinExistence type="predicted"/>
<dbReference type="CDD" id="cd01949">
    <property type="entry name" value="GGDEF"/>
    <property type="match status" value="1"/>
</dbReference>
<gene>
    <name evidence="4" type="ORF">PARC_a1733</name>
</gene>
<dbReference type="PANTHER" id="PTHR33121:SF70">
    <property type="entry name" value="SIGNALING PROTEIN YKOW"/>
    <property type="match status" value="1"/>
</dbReference>
<dbReference type="InterPro" id="IPR000160">
    <property type="entry name" value="GGDEF_dom"/>
</dbReference>
<dbReference type="InterPro" id="IPR050706">
    <property type="entry name" value="Cyclic-di-GMP_PDE-like"/>
</dbReference>
<dbReference type="KEGG" id="part:PARC_a1733"/>
<feature type="transmembrane region" description="Helical" evidence="1">
    <location>
        <begin position="42"/>
        <end position="64"/>
    </location>
</feature>
<dbReference type="InterPro" id="IPR001633">
    <property type="entry name" value="EAL_dom"/>
</dbReference>
<dbReference type="GO" id="GO:0071111">
    <property type="term" value="F:cyclic-guanylate-specific phosphodiesterase activity"/>
    <property type="evidence" value="ECO:0007669"/>
    <property type="project" value="InterPro"/>
</dbReference>
<feature type="transmembrane region" description="Helical" evidence="1">
    <location>
        <begin position="108"/>
        <end position="128"/>
    </location>
</feature>
<feature type="domain" description="EAL" evidence="2">
    <location>
        <begin position="596"/>
        <end position="846"/>
    </location>
</feature>
<dbReference type="Gene3D" id="3.30.70.270">
    <property type="match status" value="1"/>
</dbReference>
<organism evidence="4 5">
    <name type="scientific">Pseudoalteromonas arctica A 37-1-2</name>
    <dbReference type="NCBI Taxonomy" id="1117313"/>
    <lineage>
        <taxon>Bacteria</taxon>
        <taxon>Pseudomonadati</taxon>
        <taxon>Pseudomonadota</taxon>
        <taxon>Gammaproteobacteria</taxon>
        <taxon>Alteromonadales</taxon>
        <taxon>Pseudoalteromonadaceae</taxon>
        <taxon>Pseudoalteromonas</taxon>
    </lineage>
</organism>
<dbReference type="InterPro" id="IPR035919">
    <property type="entry name" value="EAL_sf"/>
</dbReference>
<dbReference type="Pfam" id="PF00563">
    <property type="entry name" value="EAL"/>
    <property type="match status" value="1"/>
</dbReference>
<evidence type="ECO:0000259" key="2">
    <source>
        <dbReference type="PROSITE" id="PS50883"/>
    </source>
</evidence>
<dbReference type="Proteomes" id="UP000016505">
    <property type="component" value="Chromosome I"/>
</dbReference>
<dbReference type="AlphaFoldDB" id="A0A290S2M6"/>
<reference evidence="4 5" key="1">
    <citation type="journal article" date="2012" name="J. Bacteriol.">
        <title>Genome sequences of type strains of seven species of the marine bacterium Pseudoalteromonas.</title>
        <authorList>
            <person name="Xie B.B."/>
            <person name="Shu Y.L."/>
            <person name="Qin Q.L."/>
            <person name="Rong J.C."/>
            <person name="Zhang X.Y."/>
            <person name="Chen X.L."/>
            <person name="Shi M."/>
            <person name="He H.L."/>
            <person name="Zhou B.C."/>
            <person name="Zhang Y.Z."/>
        </authorList>
    </citation>
    <scope>NUCLEOTIDE SEQUENCE [LARGE SCALE GENOMIC DNA]</scope>
    <source>
        <strain evidence="4 5">A 37-1-2</strain>
    </source>
</reference>
<sequence length="852" mass="95527">MRLSLTQSAASILYLGFIQFFVVVVILGGLESILLEIPLMPIISISTALISLVLGSILTLLFNFKFSKKIKYVTPVLGILGCAFFLNFQLSLWGVVDEKFFLISDNPFISALNAVMVFSFFSALIIKILCSATITKGAKFTKAVMFLVIFTGVSLWYASAVKTVSSEEEKAREKISLVGTMLNKNLDEHKKSLSRIKSRLEKVSHDNFLKLAAVDMKNYARDYKIIKGMLILDENLTLVEGDIFSKQFISSGFLSSDSVVNWLNTTTDEVRFAANSLTLKTSTPTIMFSIPINSVTGSKYQVLALLDMNLLIENRYIDYLNTFDVFIELTPQVYFSVNAKKQNVYDLNILLSLYSDYIVEKVDVMGILKHNVYSFINNYSALKERAKVEQIIIWLTFIFIYIFILASDSSYLLKQQSKKLFKMAKYDELTGLIRRDALDDEINAKQSKQAKALNSPCAMVFINLDGFSSINNSLGHAIGDKVLKLVARRLKNNALTADSIARFGNDEFILYYSNISKDKLREEISVLISSLANVYYLEDVDIYLTASAGISMSKERVGNSKVLLQHADIAMDSAKTLGGNQLCFYHKLMDDKHKEIVHIRGELQKALKDGDLEVYYQPIHSLSDNKVISVESLVRWKSNGAYISPAIFIPIAEQTGQILEVGKQVLAQVLKDMSNTAQLKNITVAVNFSPQQLQLQGFVANICQLVSDKCIEPHRLTVEVTETVMSEKGVIEGVLRKLMAKGFNVAIDDFGAGYSSLSYLSRQPANIIKIDREFTIGAEHEGQERALLEGIIKICTELKKIVVIEGVENAELIAYLSRFSSIRVQGYYFSKPIPLNNLIDYINSLNKTSHHK</sequence>
<feature type="transmembrane region" description="Helical" evidence="1">
    <location>
        <begin position="140"/>
        <end position="158"/>
    </location>
</feature>
<keyword evidence="1" id="KW-0812">Transmembrane</keyword>
<protein>
    <recommendedName>
        <fullName evidence="6">Diguanylate cyclase/phosphodiesterase</fullName>
    </recommendedName>
</protein>
<evidence type="ECO:0000313" key="5">
    <source>
        <dbReference type="Proteomes" id="UP000016505"/>
    </source>
</evidence>
<dbReference type="PROSITE" id="PS50887">
    <property type="entry name" value="GGDEF"/>
    <property type="match status" value="1"/>
</dbReference>
<dbReference type="SMART" id="SM00052">
    <property type="entry name" value="EAL"/>
    <property type="match status" value="1"/>
</dbReference>
<dbReference type="PROSITE" id="PS50883">
    <property type="entry name" value="EAL"/>
    <property type="match status" value="1"/>
</dbReference>
<dbReference type="SUPFAM" id="SSF141868">
    <property type="entry name" value="EAL domain-like"/>
    <property type="match status" value="1"/>
</dbReference>
<feature type="domain" description="GGDEF" evidence="3">
    <location>
        <begin position="455"/>
        <end position="587"/>
    </location>
</feature>
<dbReference type="RefSeq" id="WP_010552590.1">
    <property type="nucleotide sequence ID" value="NZ_CP011025.1"/>
</dbReference>
<dbReference type="Gene3D" id="3.20.20.450">
    <property type="entry name" value="EAL domain"/>
    <property type="match status" value="1"/>
</dbReference>
<dbReference type="InterPro" id="IPR029787">
    <property type="entry name" value="Nucleotide_cyclase"/>
</dbReference>
<dbReference type="InterPro" id="IPR043128">
    <property type="entry name" value="Rev_trsase/Diguanyl_cyclase"/>
</dbReference>
<dbReference type="SMART" id="SM00267">
    <property type="entry name" value="GGDEF"/>
    <property type="match status" value="1"/>
</dbReference>
<dbReference type="SUPFAM" id="SSF55073">
    <property type="entry name" value="Nucleotide cyclase"/>
    <property type="match status" value="1"/>
</dbReference>
<evidence type="ECO:0000256" key="1">
    <source>
        <dbReference type="SAM" id="Phobius"/>
    </source>
</evidence>
<dbReference type="Pfam" id="PF00990">
    <property type="entry name" value="GGDEF"/>
    <property type="match status" value="1"/>
</dbReference>
<accession>A0A290S2M6</accession>
<dbReference type="NCBIfam" id="TIGR00254">
    <property type="entry name" value="GGDEF"/>
    <property type="match status" value="1"/>
</dbReference>
<dbReference type="EMBL" id="CP011025">
    <property type="protein sequence ID" value="ATC86312.1"/>
    <property type="molecule type" value="Genomic_DNA"/>
</dbReference>
<dbReference type="CDD" id="cd01948">
    <property type="entry name" value="EAL"/>
    <property type="match status" value="1"/>
</dbReference>
<keyword evidence="1" id="KW-1133">Transmembrane helix</keyword>
<evidence type="ECO:0008006" key="6">
    <source>
        <dbReference type="Google" id="ProtNLM"/>
    </source>
</evidence>
<name>A0A290S2M6_9GAMM</name>